<sequence length="507" mass="55184">MGSKKRPCPTTNTDTVGARYDGQALLKAALYKYLKAQPWAGKAAKYIRKANQDIDGVEPEFKLDPLFAALVKELDRSAELAAAELGAAELGAAELGASKRNRKDVVLEESLAKLAKLDPASLEGSSQVLKPAPMKRLNTNEWLKKSKVKDNSYEAKGGDGFASRAAEDLGKVKGKDFRAAKNKKKRASWKGAGSIDTDGDTEIHFIYFETCRILELIEFIKPRLKGQAHIHVSGGGAYKFHDQLSQQLGVKIVKCDEMSSVVCGLIETLEKADTPLYQFDLSTGGRLPEHFQYPLLVVNIGSGVSILKVNGADDYSRISGTCIGGGTALGLCKLYFGTTSFEEVVELSRNGKSSLDLTVIDLVGDSAGSTRLPPDLLSASFGRLHNNTVPVSKEDFAFSAIRMVSYNLGYLGYLLAKLHGCQTVIYGGKYVSDHDITMATITEGMLFSQLYEADDEMTSSTSFVHQVRRFQKDSEEQGKPFIKACFLRHDGYLGAIGVLSKGLKCLD</sequence>
<dbReference type="Gene3D" id="3.30.420.510">
    <property type="match status" value="1"/>
</dbReference>
<dbReference type="GeneID" id="22911305"/>
<name>A0A023BAY0_GRENI</name>
<dbReference type="GO" id="GO:0005730">
    <property type="term" value="C:nucleolus"/>
    <property type="evidence" value="ECO:0007669"/>
    <property type="project" value="UniProtKB-ARBA"/>
</dbReference>
<organism evidence="4 5">
    <name type="scientific">Gregarina niphandrodes</name>
    <name type="common">Septate eugregarine</name>
    <dbReference type="NCBI Taxonomy" id="110365"/>
    <lineage>
        <taxon>Eukaryota</taxon>
        <taxon>Sar</taxon>
        <taxon>Alveolata</taxon>
        <taxon>Apicomplexa</taxon>
        <taxon>Conoidasida</taxon>
        <taxon>Gregarinasina</taxon>
        <taxon>Eugregarinorida</taxon>
        <taxon>Gregarinidae</taxon>
        <taxon>Gregarina</taxon>
    </lineage>
</organism>
<dbReference type="SUPFAM" id="SSF53067">
    <property type="entry name" value="Actin-like ATPase domain"/>
    <property type="match status" value="2"/>
</dbReference>
<protein>
    <submittedName>
        <fullName evidence="4">Pantothenate kinase</fullName>
        <ecNumber evidence="4">2.7.1.33</ecNumber>
    </submittedName>
</protein>
<dbReference type="Proteomes" id="UP000019763">
    <property type="component" value="Unassembled WGS sequence"/>
</dbReference>
<keyword evidence="4" id="KW-0418">Kinase</keyword>
<dbReference type="PANTHER" id="PTHR12280:SF20">
    <property type="entry name" value="4'-PHOSPHOPANTETHEINE PHOSPHATASE"/>
    <property type="match status" value="1"/>
</dbReference>
<dbReference type="GO" id="GO:0004594">
    <property type="term" value="F:pantothenate kinase activity"/>
    <property type="evidence" value="ECO:0007669"/>
    <property type="project" value="UniProtKB-EC"/>
</dbReference>
<dbReference type="CDD" id="cd24086">
    <property type="entry name" value="ASKHA_NBD_PanK-II_euk"/>
    <property type="match status" value="1"/>
</dbReference>
<dbReference type="VEuPathDB" id="CryptoDB:GNI_031960"/>
<evidence type="ECO:0000256" key="3">
    <source>
        <dbReference type="ARBA" id="ARBA00022993"/>
    </source>
</evidence>
<dbReference type="GO" id="GO:0005829">
    <property type="term" value="C:cytosol"/>
    <property type="evidence" value="ECO:0007669"/>
    <property type="project" value="TreeGrafter"/>
</dbReference>
<accession>A0A023BAY0</accession>
<keyword evidence="2" id="KW-0067">ATP-binding</keyword>
<dbReference type="RefSeq" id="XP_011129185.1">
    <property type="nucleotide sequence ID" value="XM_011130883.1"/>
</dbReference>
<dbReference type="OrthoDB" id="498611at2759"/>
<gene>
    <name evidence="4" type="ORF">GNI_031960</name>
</gene>
<keyword evidence="1" id="KW-0547">Nucleotide-binding</keyword>
<dbReference type="AlphaFoldDB" id="A0A023BAY0"/>
<evidence type="ECO:0000256" key="1">
    <source>
        <dbReference type="ARBA" id="ARBA00022741"/>
    </source>
</evidence>
<keyword evidence="3" id="KW-0173">Coenzyme A biosynthesis</keyword>
<dbReference type="InterPro" id="IPR043129">
    <property type="entry name" value="ATPase_NBD"/>
</dbReference>
<dbReference type="Gene3D" id="3.30.420.40">
    <property type="match status" value="1"/>
</dbReference>
<keyword evidence="4" id="KW-0808">Transferase</keyword>
<dbReference type="GO" id="GO:0015937">
    <property type="term" value="P:coenzyme A biosynthetic process"/>
    <property type="evidence" value="ECO:0007669"/>
    <property type="project" value="UniProtKB-KW"/>
</dbReference>
<dbReference type="PANTHER" id="PTHR12280">
    <property type="entry name" value="PANTOTHENATE KINASE"/>
    <property type="match status" value="1"/>
</dbReference>
<dbReference type="eggNOG" id="KOG2201">
    <property type="taxonomic scope" value="Eukaryota"/>
</dbReference>
<proteinExistence type="predicted"/>
<evidence type="ECO:0000256" key="2">
    <source>
        <dbReference type="ARBA" id="ARBA00022840"/>
    </source>
</evidence>
<dbReference type="GO" id="GO:0005524">
    <property type="term" value="F:ATP binding"/>
    <property type="evidence" value="ECO:0007669"/>
    <property type="project" value="UniProtKB-KW"/>
</dbReference>
<dbReference type="InterPro" id="IPR004567">
    <property type="entry name" value="Type_II_PanK"/>
</dbReference>
<reference evidence="4" key="1">
    <citation type="submission" date="2013-12" db="EMBL/GenBank/DDBJ databases">
        <authorList>
            <person name="Omoto C.K."/>
            <person name="Sibley D."/>
            <person name="Venepally P."/>
            <person name="Hadjithomas M."/>
            <person name="Karamycheva S."/>
            <person name="Brunk B."/>
            <person name="Roos D."/>
            <person name="Caler E."/>
            <person name="Lorenzi H."/>
        </authorList>
    </citation>
    <scope>NUCLEOTIDE SEQUENCE</scope>
</reference>
<dbReference type="Pfam" id="PF03630">
    <property type="entry name" value="Fumble"/>
    <property type="match status" value="1"/>
</dbReference>
<evidence type="ECO:0000313" key="5">
    <source>
        <dbReference type="Proteomes" id="UP000019763"/>
    </source>
</evidence>
<keyword evidence="5" id="KW-1185">Reference proteome</keyword>
<evidence type="ECO:0000313" key="4">
    <source>
        <dbReference type="EMBL" id="EZG78818.1"/>
    </source>
</evidence>
<dbReference type="EC" id="2.7.1.33" evidence="4"/>
<comment type="caution">
    <text evidence="4">The sequence shown here is derived from an EMBL/GenBank/DDBJ whole genome shotgun (WGS) entry which is preliminary data.</text>
</comment>
<dbReference type="EMBL" id="AFNH02000243">
    <property type="protein sequence ID" value="EZG78818.1"/>
    <property type="molecule type" value="Genomic_DNA"/>
</dbReference>